<evidence type="ECO:0000313" key="2">
    <source>
        <dbReference type="Proteomes" id="UP000189021"/>
    </source>
</evidence>
<proteinExistence type="predicted"/>
<reference evidence="1 2" key="1">
    <citation type="journal article" date="2017" name="Genome Announc.">
        <title>Draft Genome Sequences of Salinivibrio proteolyticus, Salinivibrio sharmensis, Salinivibrio siamensis, Salinivibrio costicola subsp. alcaliphilus, Salinivibrio costicola subsp. vallismortis, and 29 New Isolates Belonging to the Genus Salinivibrio.</title>
        <authorList>
            <person name="Lopez-Hermoso C."/>
            <person name="de la Haba R.R."/>
            <person name="Sanchez-Porro C."/>
            <person name="Bayliss S.C."/>
            <person name="Feil E.J."/>
            <person name="Ventosa A."/>
        </authorList>
    </citation>
    <scope>NUCLEOTIDE SEQUENCE [LARGE SCALE GENOMIC DNA]</scope>
    <source>
        <strain evidence="1 2">AL184</strain>
    </source>
</reference>
<name>A0AB36K1Z2_9GAMM</name>
<comment type="caution">
    <text evidence="1">The sequence shown here is derived from an EMBL/GenBank/DDBJ whole genome shotgun (WGS) entry which is preliminary data.</text>
</comment>
<gene>
    <name evidence="1" type="ORF">BZG00_01525</name>
</gene>
<dbReference type="AlphaFoldDB" id="A0AB36K1Z2"/>
<dbReference type="Proteomes" id="UP000189021">
    <property type="component" value="Unassembled WGS sequence"/>
</dbReference>
<evidence type="ECO:0000313" key="1">
    <source>
        <dbReference type="EMBL" id="OOE41678.1"/>
    </source>
</evidence>
<keyword evidence="2" id="KW-1185">Reference proteome</keyword>
<organism evidence="1 2">
    <name type="scientific">Salinivibrio kushneri</name>
    <dbReference type="NCBI Taxonomy" id="1908198"/>
    <lineage>
        <taxon>Bacteria</taxon>
        <taxon>Pseudomonadati</taxon>
        <taxon>Pseudomonadota</taxon>
        <taxon>Gammaproteobacteria</taxon>
        <taxon>Vibrionales</taxon>
        <taxon>Vibrionaceae</taxon>
        <taxon>Salinivibrio</taxon>
    </lineage>
</organism>
<protein>
    <submittedName>
        <fullName evidence="1">Uncharacterized protein</fullName>
    </submittedName>
</protein>
<sequence length="95" mass="10774">MVIVGRSHNARPDADISQLGRFIKGQNGHDEQLAPVEEVGYECRDNRKTLKVTSPCEHSFSTSSSVETKQREYPYITHTIYDSDIKANRYCVQGL</sequence>
<dbReference type="EMBL" id="MUEK01000001">
    <property type="protein sequence ID" value="OOE41678.1"/>
    <property type="molecule type" value="Genomic_DNA"/>
</dbReference>
<accession>A0AB36K1Z2</accession>